<feature type="compositionally biased region" description="Basic and acidic residues" evidence="1">
    <location>
        <begin position="329"/>
        <end position="347"/>
    </location>
</feature>
<accession>A0A4U8UVG1</accession>
<feature type="region of interest" description="Disordered" evidence="1">
    <location>
        <begin position="35"/>
        <end position="72"/>
    </location>
</feature>
<dbReference type="EMBL" id="AZBU02000001">
    <property type="protein sequence ID" value="TMS36167.1"/>
    <property type="molecule type" value="Genomic_DNA"/>
</dbReference>
<gene>
    <name evidence="3" type="ORF">L596_003403</name>
</gene>
<dbReference type="STRING" id="34508.A0A4U8UVG1"/>
<dbReference type="Pfam" id="PF23030">
    <property type="entry name" value="SCAF11-like_C"/>
    <property type="match status" value="1"/>
</dbReference>
<dbReference type="OrthoDB" id="1935339at2759"/>
<dbReference type="EMBL" id="CM016762">
    <property type="protein sequence ID" value="TMS36167.1"/>
    <property type="molecule type" value="Genomic_DNA"/>
</dbReference>
<name>A0A4U8UVG1_STECR</name>
<keyword evidence="4" id="KW-1185">Reference proteome</keyword>
<reference evidence="3 4" key="2">
    <citation type="journal article" date="2019" name="G3 (Bethesda)">
        <title>Hybrid Assembly of the Genome of the Entomopathogenic Nematode Steinernema carpocapsae Identifies the X-Chromosome.</title>
        <authorList>
            <person name="Serra L."/>
            <person name="Macchietto M."/>
            <person name="Macias-Munoz A."/>
            <person name="McGill C.J."/>
            <person name="Rodriguez I.M."/>
            <person name="Rodriguez B."/>
            <person name="Murad R."/>
            <person name="Mortazavi A."/>
        </authorList>
    </citation>
    <scope>NUCLEOTIDE SEQUENCE [LARGE SCALE GENOMIC DNA]</scope>
    <source>
        <strain evidence="3 4">ALL</strain>
    </source>
</reference>
<evidence type="ECO:0000313" key="3">
    <source>
        <dbReference type="EMBL" id="TMS36167.1"/>
    </source>
</evidence>
<organism evidence="3 4">
    <name type="scientific">Steinernema carpocapsae</name>
    <name type="common">Entomopathogenic nematode</name>
    <dbReference type="NCBI Taxonomy" id="34508"/>
    <lineage>
        <taxon>Eukaryota</taxon>
        <taxon>Metazoa</taxon>
        <taxon>Ecdysozoa</taxon>
        <taxon>Nematoda</taxon>
        <taxon>Chromadorea</taxon>
        <taxon>Rhabditida</taxon>
        <taxon>Tylenchina</taxon>
        <taxon>Panagrolaimomorpha</taxon>
        <taxon>Strongyloidoidea</taxon>
        <taxon>Steinernematidae</taxon>
        <taxon>Steinernema</taxon>
    </lineage>
</organism>
<dbReference type="InterPro" id="IPR057031">
    <property type="entry name" value="SFR19-like_C"/>
</dbReference>
<proteinExistence type="predicted"/>
<evidence type="ECO:0000256" key="1">
    <source>
        <dbReference type="SAM" id="MobiDB-lite"/>
    </source>
</evidence>
<reference evidence="3 4" key="1">
    <citation type="journal article" date="2015" name="Genome Biol.">
        <title>Comparative genomics of Steinernema reveals deeply conserved gene regulatory networks.</title>
        <authorList>
            <person name="Dillman A.R."/>
            <person name="Macchietto M."/>
            <person name="Porter C.F."/>
            <person name="Rogers A."/>
            <person name="Williams B."/>
            <person name="Antoshechkin I."/>
            <person name="Lee M.M."/>
            <person name="Goodwin Z."/>
            <person name="Lu X."/>
            <person name="Lewis E.E."/>
            <person name="Goodrich-Blair H."/>
            <person name="Stock S.P."/>
            <person name="Adams B.J."/>
            <person name="Sternberg P.W."/>
            <person name="Mortazavi A."/>
        </authorList>
    </citation>
    <scope>NUCLEOTIDE SEQUENCE [LARGE SCALE GENOMIC DNA]</scope>
    <source>
        <strain evidence="3 4">ALL</strain>
    </source>
</reference>
<comment type="caution">
    <text evidence="3">The sequence shown here is derived from an EMBL/GenBank/DDBJ whole genome shotgun (WGS) entry which is preliminary data.</text>
</comment>
<sequence>MSKLCQRNLGTGRMEPLGGTLNLFKSDVDEYISESDSDDLELTSGARRFDRPLFGPPRTAQEEVSQKADTPDSSLGLLDSILENQTKTLAPGSYLKIRRDGTLEERKEMKEYRKKIEDKLSNHPAFQQLRRQLYNERNASSMSMQNENPSTSLANTLGVSNGKSPKKSRWEPAQSRSSGKNNLNESSSGSPLPTTRISTLPRPALFSPQMHRNTPLLPMQPYLGALADVVNAPPPPPPPVMPQGGIGNVFLHPHQFMPQMFHGAAAIDSALLMPFGAAVNVPLTVANLSSIPMPVAPPPPPPVTTFTTIPKRTNDETLTEMDISPQTSGREHKKENGQSDDGDKVKLRGDADREMKKALTPYFKNKKITKEEYKSLMKRGVYKLIKRGKPVTTEAATKLAMNYVFELTNHR</sequence>
<evidence type="ECO:0000259" key="2">
    <source>
        <dbReference type="Pfam" id="PF23030"/>
    </source>
</evidence>
<feature type="compositionally biased region" description="Polar residues" evidence="1">
    <location>
        <begin position="174"/>
        <end position="198"/>
    </location>
</feature>
<feature type="compositionally biased region" description="Polar residues" evidence="1">
    <location>
        <begin position="140"/>
        <end position="163"/>
    </location>
</feature>
<dbReference type="AlphaFoldDB" id="A0A4U8UVG1"/>
<feature type="domain" description="SFR19-like C-terminal" evidence="2">
    <location>
        <begin position="342"/>
        <end position="405"/>
    </location>
</feature>
<dbReference type="Proteomes" id="UP000298663">
    <property type="component" value="Chromosome X"/>
</dbReference>
<feature type="region of interest" description="Disordered" evidence="1">
    <location>
        <begin position="299"/>
        <end position="347"/>
    </location>
</feature>
<protein>
    <recommendedName>
        <fullName evidence="2">SFR19-like C-terminal domain-containing protein</fullName>
    </recommendedName>
</protein>
<evidence type="ECO:0000313" key="4">
    <source>
        <dbReference type="Proteomes" id="UP000298663"/>
    </source>
</evidence>
<feature type="compositionally biased region" description="Basic and acidic residues" evidence="1">
    <location>
        <begin position="60"/>
        <end position="70"/>
    </location>
</feature>
<feature type="region of interest" description="Disordered" evidence="1">
    <location>
        <begin position="140"/>
        <end position="200"/>
    </location>
</feature>